<evidence type="ECO:0000313" key="18">
    <source>
        <dbReference type="Proteomes" id="UP000078437"/>
    </source>
</evidence>
<dbReference type="KEGG" id="agy:ATC03_00465"/>
<dbReference type="GO" id="GO:0020037">
    <property type="term" value="F:heme binding"/>
    <property type="evidence" value="ECO:0007669"/>
    <property type="project" value="InterPro"/>
</dbReference>
<dbReference type="Proteomes" id="UP000078437">
    <property type="component" value="Chromosome"/>
</dbReference>
<proteinExistence type="inferred from homology"/>
<dbReference type="AlphaFoldDB" id="A0A191WB26"/>
<name>A0A191WB26_9MICO</name>
<comment type="similarity">
    <text evidence="9 13">Belongs to the DyP-type peroxidase family.</text>
</comment>
<evidence type="ECO:0000256" key="12">
    <source>
        <dbReference type="ARBA" id="ARBA00048856"/>
    </source>
</evidence>
<evidence type="ECO:0000256" key="7">
    <source>
        <dbReference type="ARBA" id="ARBA00023004"/>
    </source>
</evidence>
<keyword evidence="6 13" id="KW-0560">Oxidoreductase</keyword>
<dbReference type="OrthoDB" id="9781066at2"/>
<reference evidence="17 18" key="1">
    <citation type="journal article" date="2016" name="Int. J. Syst. Evol. Microbiol.">
        <title>Agromyces aureus sp. nov., isolated from the rhizosphere of Salix caprea L. grown in a heavy-metal-contaminated soil.</title>
        <authorList>
            <person name="Corretto E."/>
            <person name="Antonielli L."/>
            <person name="Sessitsch A."/>
            <person name="Compant S."/>
            <person name="Gorfer M."/>
            <person name="Kuffner M."/>
            <person name="Brader G."/>
        </authorList>
    </citation>
    <scope>NUCLEOTIDE SEQUENCE [LARGE SCALE GENOMIC DNA]</scope>
    <source>
        <strain evidence="17 18">AR33</strain>
    </source>
</reference>
<keyword evidence="3 13" id="KW-0349">Heme</keyword>
<evidence type="ECO:0000256" key="2">
    <source>
        <dbReference type="ARBA" id="ARBA00022559"/>
    </source>
</evidence>
<keyword evidence="5" id="KW-0732">Signal</keyword>
<evidence type="ECO:0000256" key="4">
    <source>
        <dbReference type="ARBA" id="ARBA00022723"/>
    </source>
</evidence>
<evidence type="ECO:0000256" key="3">
    <source>
        <dbReference type="ARBA" id="ARBA00022617"/>
    </source>
</evidence>
<dbReference type="NCBIfam" id="TIGR01412">
    <property type="entry name" value="tat_substr_1"/>
    <property type="match status" value="1"/>
</dbReference>
<dbReference type="GO" id="GO:0004325">
    <property type="term" value="F:ferrochelatase activity"/>
    <property type="evidence" value="ECO:0007669"/>
    <property type="project" value="UniProtKB-EC"/>
</dbReference>
<protein>
    <recommendedName>
        <fullName evidence="10 13">Deferrochelatase</fullName>
        <ecNumber evidence="13">1.11.1.-</ecNumber>
    </recommendedName>
    <alternativeName>
        <fullName evidence="11 13">Peroxidase EfeB</fullName>
    </alternativeName>
</protein>
<dbReference type="Pfam" id="PF20628">
    <property type="entry name" value="Dyp_perox_C"/>
    <property type="match status" value="1"/>
</dbReference>
<organism evidence="17 18">
    <name type="scientific">Agromyces aureus</name>
    <dbReference type="NCBI Taxonomy" id="453304"/>
    <lineage>
        <taxon>Bacteria</taxon>
        <taxon>Bacillati</taxon>
        <taxon>Actinomycetota</taxon>
        <taxon>Actinomycetes</taxon>
        <taxon>Micrococcales</taxon>
        <taxon>Microbacteriaceae</taxon>
        <taxon>Agromyces</taxon>
    </lineage>
</organism>
<evidence type="ECO:0000256" key="14">
    <source>
        <dbReference type="SAM" id="MobiDB-lite"/>
    </source>
</evidence>
<comment type="cofactor">
    <cofactor evidence="13">
        <name>heme b</name>
        <dbReference type="ChEBI" id="CHEBI:60344"/>
    </cofactor>
    <text evidence="13">Binds 1 heme b (iron(II)-protoporphyrin IX) group non-covalently per subunit.</text>
</comment>
<evidence type="ECO:0000256" key="5">
    <source>
        <dbReference type="ARBA" id="ARBA00022729"/>
    </source>
</evidence>
<dbReference type="PROSITE" id="PS51318">
    <property type="entry name" value="TAT"/>
    <property type="match status" value="1"/>
</dbReference>
<accession>A0A191WB26</accession>
<dbReference type="InterPro" id="IPR006314">
    <property type="entry name" value="Dyp_peroxidase"/>
</dbReference>
<gene>
    <name evidence="17" type="ORF">ATC03_00465</name>
</gene>
<evidence type="ECO:0000313" key="17">
    <source>
        <dbReference type="EMBL" id="ANJ25466.1"/>
    </source>
</evidence>
<evidence type="ECO:0000256" key="10">
    <source>
        <dbReference type="ARBA" id="ARBA00033771"/>
    </source>
</evidence>
<dbReference type="PROSITE" id="PS51404">
    <property type="entry name" value="DYP_PEROXIDASE"/>
    <property type="match status" value="1"/>
</dbReference>
<sequence length="460" mass="47662">MSEDSADRGGRDEGAAVSRPTDSGSRDGAGAPPRPAESGVSRRHLLGLFGAGAAGAAVGVAAGAAGVGVAMSTGAANAAGSGAASVYPFYGEHQAGIVTPAQDRLHFAAFDVSTTLDRDGLIELLQDWTDAAARLTQGLEVAEGGAVGGSDYAPPADTGEALGLPASGLTITFGFGPGLFADADGVDRFGIAARRPASLEPLPRFQGDALQPERSGGDLCIQACADDPQVAVHAIRNLSRIAFGRASLRWSQLGFGRTSSTSTTQQTPRNLFGFKDGTANIKAEETADVSEQVWVAASDDPAWLAGGSYLVARRIRMIIENWDRVQLGEQETLVGRSKGSGAPLSGGTEFTEPDFEAEGPTGAPLIDTNSHVKLAHPTVNGGVRMLRRGYNFVDGNDELGRLDAGLFFLSFQRSPEQFVTVQRSLAADGLNEYLKHVGSAIFAVPGGIRSGEYVGQALFA</sequence>
<keyword evidence="18" id="KW-1185">Reference proteome</keyword>
<dbReference type="InterPro" id="IPR006311">
    <property type="entry name" value="TAT_signal"/>
</dbReference>
<keyword evidence="4 13" id="KW-0479">Metal-binding</keyword>
<dbReference type="GO" id="GO:0005829">
    <property type="term" value="C:cytosol"/>
    <property type="evidence" value="ECO:0007669"/>
    <property type="project" value="TreeGrafter"/>
</dbReference>
<keyword evidence="7 13" id="KW-0408">Iron</keyword>
<dbReference type="Pfam" id="PF04261">
    <property type="entry name" value="Dyp_perox_N"/>
    <property type="match status" value="1"/>
</dbReference>
<dbReference type="NCBIfam" id="TIGR01413">
    <property type="entry name" value="Dyp_perox_fam"/>
    <property type="match status" value="1"/>
</dbReference>
<comment type="subcellular location">
    <subcellularLocation>
        <location evidence="1">Cell envelope</location>
    </subcellularLocation>
</comment>
<evidence type="ECO:0000256" key="9">
    <source>
        <dbReference type="ARBA" id="ARBA00025737"/>
    </source>
</evidence>
<evidence type="ECO:0000256" key="6">
    <source>
        <dbReference type="ARBA" id="ARBA00023002"/>
    </source>
</evidence>
<reference evidence="18" key="2">
    <citation type="submission" date="2016-01" db="EMBL/GenBank/DDBJ databases">
        <title>Complete genome sequence of Agromyces aureus AR33T and comparison with related organisms.</title>
        <authorList>
            <person name="Corretto E."/>
            <person name="Antonielli L."/>
            <person name="Sessitsch A."/>
            <person name="Brader G."/>
        </authorList>
    </citation>
    <scope>NUCLEOTIDE SEQUENCE [LARGE SCALE GENOMIC DNA]</scope>
    <source>
        <strain evidence="18">AR33</strain>
    </source>
</reference>
<feature type="domain" description="Dyp-type peroxidase N-terminal" evidence="15">
    <location>
        <begin position="94"/>
        <end position="255"/>
    </location>
</feature>
<dbReference type="InterPro" id="IPR048328">
    <property type="entry name" value="Dyp_perox_C"/>
</dbReference>
<comment type="catalytic activity">
    <reaction evidence="12">
        <text>heme b + 2 H(+) = protoporphyrin IX + Fe(2+)</text>
        <dbReference type="Rhea" id="RHEA:22584"/>
        <dbReference type="ChEBI" id="CHEBI:15378"/>
        <dbReference type="ChEBI" id="CHEBI:29033"/>
        <dbReference type="ChEBI" id="CHEBI:57306"/>
        <dbReference type="ChEBI" id="CHEBI:60344"/>
        <dbReference type="EC" id="4.98.1.1"/>
    </reaction>
    <physiologicalReaction direction="left-to-right" evidence="12">
        <dbReference type="Rhea" id="RHEA:22585"/>
    </physiologicalReaction>
</comment>
<dbReference type="EMBL" id="CP013979">
    <property type="protein sequence ID" value="ANJ25466.1"/>
    <property type="molecule type" value="Genomic_DNA"/>
</dbReference>
<dbReference type="PANTHER" id="PTHR30521:SF4">
    <property type="entry name" value="DEFERROCHELATASE"/>
    <property type="match status" value="1"/>
</dbReference>
<dbReference type="InterPro" id="IPR006313">
    <property type="entry name" value="EfeB/EfeN"/>
</dbReference>
<dbReference type="EC" id="1.11.1.-" evidence="13"/>
<dbReference type="GO" id="GO:0030313">
    <property type="term" value="C:cell envelope"/>
    <property type="evidence" value="ECO:0007669"/>
    <property type="project" value="UniProtKB-SubCell"/>
</dbReference>
<dbReference type="InterPro" id="IPR048327">
    <property type="entry name" value="Dyp_perox_N"/>
</dbReference>
<keyword evidence="2 13" id="KW-0575">Peroxidase</keyword>
<dbReference type="GO" id="GO:0033212">
    <property type="term" value="P:iron import into cell"/>
    <property type="evidence" value="ECO:0007669"/>
    <property type="project" value="InterPro"/>
</dbReference>
<feature type="domain" description="Dyp-type peroxidase C-terminal" evidence="16">
    <location>
        <begin position="267"/>
        <end position="447"/>
    </location>
</feature>
<evidence type="ECO:0000256" key="8">
    <source>
        <dbReference type="ARBA" id="ARBA00023239"/>
    </source>
</evidence>
<dbReference type="GO" id="GO:0004601">
    <property type="term" value="F:peroxidase activity"/>
    <property type="evidence" value="ECO:0007669"/>
    <property type="project" value="UniProtKB-KW"/>
</dbReference>
<dbReference type="GO" id="GO:0046872">
    <property type="term" value="F:metal ion binding"/>
    <property type="evidence" value="ECO:0007669"/>
    <property type="project" value="UniProtKB-KW"/>
</dbReference>
<evidence type="ECO:0000259" key="16">
    <source>
        <dbReference type="Pfam" id="PF20628"/>
    </source>
</evidence>
<comment type="function">
    <text evidence="13">Involved in the recovery of exogenous heme iron. Extracts iron from heme while preserving the protoporphyrin ring intact.</text>
</comment>
<dbReference type="SUPFAM" id="SSF54909">
    <property type="entry name" value="Dimeric alpha+beta barrel"/>
    <property type="match status" value="1"/>
</dbReference>
<evidence type="ECO:0000256" key="1">
    <source>
        <dbReference type="ARBA" id="ARBA00004196"/>
    </source>
</evidence>
<dbReference type="InterPro" id="IPR011008">
    <property type="entry name" value="Dimeric_a/b-barrel"/>
</dbReference>
<feature type="compositionally biased region" description="Basic and acidic residues" evidence="14">
    <location>
        <begin position="1"/>
        <end position="14"/>
    </location>
</feature>
<dbReference type="RefSeq" id="WP_067871758.1">
    <property type="nucleotide sequence ID" value="NZ_CP013979.1"/>
</dbReference>
<evidence type="ECO:0000256" key="11">
    <source>
        <dbReference type="ARBA" id="ARBA00033775"/>
    </source>
</evidence>
<feature type="region of interest" description="Disordered" evidence="14">
    <location>
        <begin position="1"/>
        <end position="39"/>
    </location>
</feature>
<keyword evidence="8" id="KW-0456">Lyase</keyword>
<dbReference type="PANTHER" id="PTHR30521">
    <property type="entry name" value="DEFERROCHELATASE/PEROXIDASE"/>
    <property type="match status" value="1"/>
</dbReference>
<evidence type="ECO:0000256" key="13">
    <source>
        <dbReference type="RuleBase" id="RU365017"/>
    </source>
</evidence>
<dbReference type="STRING" id="453304.ATC03_00465"/>
<evidence type="ECO:0000259" key="15">
    <source>
        <dbReference type="Pfam" id="PF04261"/>
    </source>
</evidence>